<reference evidence="2" key="1">
    <citation type="submission" date="2013-04" db="EMBL/GenBank/DDBJ databases">
        <title>The Genome Sequence of Fonticula alba ATCC 38817.</title>
        <authorList>
            <consortium name="The Broad Institute Genomics Platform"/>
            <person name="Russ C."/>
            <person name="Cuomo C."/>
            <person name="Burger G."/>
            <person name="Gray M.W."/>
            <person name="Holland P.W.H."/>
            <person name="King N."/>
            <person name="Lang F.B.F."/>
            <person name="Roger A.J."/>
            <person name="Ruiz-Trillo I."/>
            <person name="Brown M."/>
            <person name="Walker B."/>
            <person name="Young S."/>
            <person name="Zeng Q."/>
            <person name="Gargeya S."/>
            <person name="Fitzgerald M."/>
            <person name="Haas B."/>
            <person name="Abouelleil A."/>
            <person name="Allen A.W."/>
            <person name="Alvarado L."/>
            <person name="Arachchi H.M."/>
            <person name="Berlin A.M."/>
            <person name="Chapman S.B."/>
            <person name="Gainer-Dewar J."/>
            <person name="Goldberg J."/>
            <person name="Griggs A."/>
            <person name="Gujja S."/>
            <person name="Hansen M."/>
            <person name="Howarth C."/>
            <person name="Imamovic A."/>
            <person name="Ireland A."/>
            <person name="Larimer J."/>
            <person name="McCowan C."/>
            <person name="Murphy C."/>
            <person name="Pearson M."/>
            <person name="Poon T.W."/>
            <person name="Priest M."/>
            <person name="Roberts A."/>
            <person name="Saif S."/>
            <person name="Shea T."/>
            <person name="Sisk P."/>
            <person name="Sykes S."/>
            <person name="Wortman J."/>
            <person name="Nusbaum C."/>
            <person name="Birren B."/>
        </authorList>
    </citation>
    <scope>NUCLEOTIDE SEQUENCE [LARGE SCALE GENOMIC DNA]</scope>
    <source>
        <strain evidence="2">ATCC 38817</strain>
    </source>
</reference>
<dbReference type="OMA" id="SHEYEHE"/>
<protein>
    <submittedName>
        <fullName evidence="2">Uncharacterized protein</fullName>
    </submittedName>
</protein>
<feature type="compositionally biased region" description="Low complexity" evidence="1">
    <location>
        <begin position="60"/>
        <end position="75"/>
    </location>
</feature>
<feature type="compositionally biased region" description="Polar residues" evidence="1">
    <location>
        <begin position="1016"/>
        <end position="1028"/>
    </location>
</feature>
<feature type="compositionally biased region" description="Basic and acidic residues" evidence="1">
    <location>
        <begin position="372"/>
        <end position="381"/>
    </location>
</feature>
<feature type="compositionally biased region" description="Polar residues" evidence="1">
    <location>
        <begin position="791"/>
        <end position="806"/>
    </location>
</feature>
<feature type="compositionally biased region" description="Basic and acidic residues" evidence="1">
    <location>
        <begin position="1001"/>
        <end position="1015"/>
    </location>
</feature>
<organism evidence="2">
    <name type="scientific">Fonticula alba</name>
    <name type="common">Slime mold</name>
    <dbReference type="NCBI Taxonomy" id="691883"/>
    <lineage>
        <taxon>Eukaryota</taxon>
        <taxon>Rotosphaerida</taxon>
        <taxon>Fonticulaceae</taxon>
        <taxon>Fonticula</taxon>
    </lineage>
</organism>
<feature type="compositionally biased region" description="Polar residues" evidence="1">
    <location>
        <begin position="333"/>
        <end position="351"/>
    </location>
</feature>
<feature type="region of interest" description="Disordered" evidence="1">
    <location>
        <begin position="895"/>
        <end position="1040"/>
    </location>
</feature>
<feature type="compositionally biased region" description="Polar residues" evidence="1">
    <location>
        <begin position="516"/>
        <end position="530"/>
    </location>
</feature>
<feature type="compositionally biased region" description="Basic and acidic residues" evidence="1">
    <location>
        <begin position="34"/>
        <end position="50"/>
    </location>
</feature>
<dbReference type="GeneID" id="20530964"/>
<evidence type="ECO:0000313" key="3">
    <source>
        <dbReference type="Proteomes" id="UP000030693"/>
    </source>
</evidence>
<feature type="region of interest" description="Disordered" evidence="1">
    <location>
        <begin position="760"/>
        <end position="806"/>
    </location>
</feature>
<dbReference type="RefSeq" id="XP_009498262.1">
    <property type="nucleotide sequence ID" value="XM_009499987.1"/>
</dbReference>
<feature type="region of interest" description="Disordered" evidence="1">
    <location>
        <begin position="1"/>
        <end position="203"/>
    </location>
</feature>
<evidence type="ECO:0000313" key="2">
    <source>
        <dbReference type="EMBL" id="KCV67330.1"/>
    </source>
</evidence>
<evidence type="ECO:0000256" key="1">
    <source>
        <dbReference type="SAM" id="MobiDB-lite"/>
    </source>
</evidence>
<gene>
    <name evidence="2" type="ORF">H696_06239</name>
</gene>
<feature type="compositionally biased region" description="Acidic residues" evidence="1">
    <location>
        <begin position="382"/>
        <end position="418"/>
    </location>
</feature>
<feature type="compositionally biased region" description="Low complexity" evidence="1">
    <location>
        <begin position="947"/>
        <end position="962"/>
    </location>
</feature>
<dbReference type="Proteomes" id="UP000030693">
    <property type="component" value="Unassembled WGS sequence"/>
</dbReference>
<dbReference type="AlphaFoldDB" id="A0A058YZA5"/>
<feature type="compositionally biased region" description="Basic and acidic residues" evidence="1">
    <location>
        <begin position="282"/>
        <end position="291"/>
    </location>
</feature>
<name>A0A058YZA5_FONAL</name>
<accession>A0A058YZA5</accession>
<feature type="region of interest" description="Disordered" evidence="1">
    <location>
        <begin position="465"/>
        <end position="488"/>
    </location>
</feature>
<feature type="compositionally biased region" description="Polar residues" evidence="1">
    <location>
        <begin position="1123"/>
        <end position="1133"/>
    </location>
</feature>
<feature type="region of interest" description="Disordered" evidence="1">
    <location>
        <begin position="582"/>
        <end position="620"/>
    </location>
</feature>
<keyword evidence="3" id="KW-1185">Reference proteome</keyword>
<feature type="compositionally biased region" description="Low complexity" evidence="1">
    <location>
        <begin position="116"/>
        <end position="135"/>
    </location>
</feature>
<feature type="region of interest" description="Disordered" evidence="1">
    <location>
        <begin position="1057"/>
        <end position="1133"/>
    </location>
</feature>
<dbReference type="EMBL" id="KK197998">
    <property type="protein sequence ID" value="KCV67330.1"/>
    <property type="molecule type" value="Genomic_DNA"/>
</dbReference>
<feature type="compositionally biased region" description="Low complexity" evidence="1">
    <location>
        <begin position="222"/>
        <end position="238"/>
    </location>
</feature>
<sequence>MVLPLKSSKGDSGSTIAPENDITRSRPKDRKKSSKPDRQEPQRQKGDLDVRKRRKEKQATKLAATNNAASSTLSAVPVASSTTAPAVADLQDLPENSIDASRGAKRLRRKERKAHAAALAAAEVAVTEAAAATKVATDHAQPSKKDKRDKKHKDHMNQQQKDNRKASTSAGGLSASSLAELARQPASSATGGASGARDRTFSMPLANSLGSSLARTPLRAFSAVSASSPAPVQSSSRQKLPSPESSPTELGPSVISKQHMLTSLGAESKKRSSTASPGPSDVPRKSSKLDESAAAAAAAAVNVLSATTPLLETEDDSGHETADETTETLDGTVATNSPSASASFGITTSPIIEQGLADCDVPGVQAGTMGEEAGRKDHTTDAEMEADEANEEDEEDEEDEDEEDDDEEDSTDEDEDEGTPPPFVLGDQLADPTFDAMLQMESQPTGNGAFFASLGTVPSFFSGLLPTSSSSSSAPGPTSTTPPLSAASIAGTSSAAPASSLGSLSGVTPLPMFGNLSGTTDEIESKTSGVAANKTGVESMSMARTEPLIEASPCGPASEPESKSVPTLVTAVEKSISTFTTEAAPASEIVSEPAPEPMAVDPSTPRMKAASPAPGALSASSRDASFPVRILLAGRRFILPVRPSWPVAQVAKVAAEVYLSMYVRSGCPHPPPSVPALRDLSAESLQTVYDVVLAISEDRAPAFVQCVDTSSSLSLGNLDALDISAGFDLPAAELIGDLVDKYMSLQVFADYGTITPEVDTKKRRASDAQALEDETSATKRTRTCGAEGKSPFNSGPNSLVNPDSNPATDADLDLLINLNRASHSSDTVIPPAQGSFPEKSLPLSPSLALIPNVEEAMALVLALKQETDKAATRALEAENRRRQIEQEIDALRQRMQGSTDGARGATPEAVAGGPAATASIPPGVSDPAPAGPAITTANVEVGQDAAQSSVYSQPIPSQSPSPLHAQTNVLGQDSRAAQPRVLVGANRTRTTKPTVDETDSDSDHEPKGSGRDTRRPASSSTPALQGSTPAAPVAHSNSGTPTGLLSTLIQNAGAKSFTSSSASPVGGILNLGQTSPSPTEGPAGAKSPSLLQETSPPILKRPSVSPVSGSKAVPLVPARLVAPTTSVPPQGGA</sequence>
<feature type="compositionally biased region" description="Basic residues" evidence="1">
    <location>
        <begin position="103"/>
        <end position="115"/>
    </location>
</feature>
<feature type="compositionally biased region" description="Low complexity" evidence="1">
    <location>
        <begin position="609"/>
        <end position="620"/>
    </location>
</feature>
<feature type="region of interest" description="Disordered" evidence="1">
    <location>
        <begin position="222"/>
        <end position="433"/>
    </location>
</feature>
<feature type="compositionally biased region" description="Low complexity" evidence="1">
    <location>
        <begin position="166"/>
        <end position="191"/>
    </location>
</feature>
<feature type="region of interest" description="Disordered" evidence="1">
    <location>
        <begin position="516"/>
        <end position="539"/>
    </location>
</feature>
<proteinExistence type="predicted"/>